<dbReference type="CDD" id="cd20379">
    <property type="entry name" value="Tudor_dTUD-like"/>
    <property type="match status" value="1"/>
</dbReference>
<accession>A0A0N4V9P0</accession>
<evidence type="ECO:0000313" key="4">
    <source>
        <dbReference type="WBParaSite" id="EVEC_0000715801-mRNA-1"/>
    </source>
</evidence>
<dbReference type="Proteomes" id="UP000274131">
    <property type="component" value="Unassembled WGS sequence"/>
</dbReference>
<name>A0A0N4V9P0_ENTVE</name>
<keyword evidence="3" id="KW-1185">Reference proteome</keyword>
<dbReference type="EMBL" id="UXUI01008606">
    <property type="protein sequence ID" value="VDD91928.1"/>
    <property type="molecule type" value="Genomic_DNA"/>
</dbReference>
<dbReference type="GO" id="GO:0005737">
    <property type="term" value="C:cytoplasm"/>
    <property type="evidence" value="ECO:0007669"/>
    <property type="project" value="UniProtKB-ARBA"/>
</dbReference>
<reference evidence="2 3" key="2">
    <citation type="submission" date="2018-10" db="EMBL/GenBank/DDBJ databases">
        <authorList>
            <consortium name="Pathogen Informatics"/>
        </authorList>
    </citation>
    <scope>NUCLEOTIDE SEQUENCE [LARGE SCALE GENOMIC DNA]</scope>
</reference>
<dbReference type="WBParaSite" id="EVEC_0000715801-mRNA-1">
    <property type="protein sequence ID" value="EVEC_0000715801-mRNA-1"/>
    <property type="gene ID" value="EVEC_0000715801"/>
</dbReference>
<evidence type="ECO:0000259" key="1">
    <source>
        <dbReference type="Pfam" id="PF00567"/>
    </source>
</evidence>
<reference evidence="4" key="1">
    <citation type="submission" date="2016-04" db="UniProtKB">
        <authorList>
            <consortium name="WormBaseParasite"/>
        </authorList>
    </citation>
    <scope>IDENTIFICATION</scope>
</reference>
<dbReference type="OrthoDB" id="5818567at2759"/>
<evidence type="ECO:0000313" key="3">
    <source>
        <dbReference type="Proteomes" id="UP000274131"/>
    </source>
</evidence>
<organism evidence="4">
    <name type="scientific">Enterobius vermicularis</name>
    <name type="common">Human pinworm</name>
    <dbReference type="NCBI Taxonomy" id="51028"/>
    <lineage>
        <taxon>Eukaryota</taxon>
        <taxon>Metazoa</taxon>
        <taxon>Ecdysozoa</taxon>
        <taxon>Nematoda</taxon>
        <taxon>Chromadorea</taxon>
        <taxon>Rhabditida</taxon>
        <taxon>Spirurina</taxon>
        <taxon>Oxyuridomorpha</taxon>
        <taxon>Oxyuroidea</taxon>
        <taxon>Oxyuridae</taxon>
        <taxon>Enterobius</taxon>
    </lineage>
</organism>
<sequence length="1015" mass="115308">MVVANDWTAMRKMVAFNRLLTNAKTVEKIFVPDHRAACCPPFKILTTITFVSVSSEKVVIKDELYVAEFNSTWYRVQVQYINRNNNTCDVQLIDEGYDVELPLNSVFALNAQFVDEPYDRRYSTQFSTPLKCWTTLKQAGFLDCSSIHRGDMLDAFVLSDAEPFLAFFKRSATFGAPIYFFGNAAKDKKSSKIFSWAPKSLLRTEGQYNCFSHSLTLGTLRNRAKQRSPILPRPKFFARSVISEGPKSPFCTSFSSTDTLGHKASTMRSSGQSSWDDTSTFGMAEKPFTKSLMHDRRGEFKGISSFGSSRPVSDLNELNCCPIIRELEIKLNAKVLNANSPCELYIETEGTKKETGLLRQLLKRATTRSLKKVNPIHLSKGDMLLYMPTDVDPQRVRIKEKGVDGLSLLCVDNGEELFPDSEETGFYSLPPELELDRVRPACLGPLKLDGQWSADWMTVNSSVRLRELCETVDFIRFVGGDPEKVTLLDKEGNSINQIFADYTKTSPAKWRKAYVGDVSQDSVSNIDLPTVLVILSDFAIDASRRLRSFARKGVCVAGGKFKAGSITLLPHDAFRTRVHTEGQSALLTTRDTRRFCRFTRWKHSVEGSYWLAQIMNETSLYTCIIVEGFSWNFLNGEGEKSSIYGLDKTLNGLCGECRSGVRSLSGSFWLVSVGFHHDKGLLCGMCSEESFTDCTANFGPLIMDRENTETFFTSCLESTQQCNNLRRNNFCKKQSTWDSSGSSFSSDFQNFKDGQTKTTCKSSQLTPYDSNLPFIPFSDWLTNYQVCMETKLVAQKNGNTYLYYACEANENQKKLYEHLADEMKEFYKSFKVAEVQMRSDRVKIGQYCMLCSVSDVAFDFVFKRGKILQIRDDGDIYVECLDDLTFAYAKPQAIFELDVRFTKLPFRYAPVRFRASQHVVQDVFDMVEEVRFQCISAIEEQGKSHNVLVVGFDKETQQFVIDIVIMVEERRYSLFSLEVAYLHGVPYRDEFEKEVTFDGLIACPDALHQLDDDYK</sequence>
<dbReference type="InterPro" id="IPR035437">
    <property type="entry name" value="SNase_OB-fold_sf"/>
</dbReference>
<evidence type="ECO:0000313" key="2">
    <source>
        <dbReference type="EMBL" id="VDD91928.1"/>
    </source>
</evidence>
<gene>
    <name evidence="2" type="ORF">EVEC_LOCUS6679</name>
</gene>
<feature type="domain" description="Tudor" evidence="1">
    <location>
        <begin position="55"/>
        <end position="114"/>
    </location>
</feature>
<dbReference type="Pfam" id="PF00567">
    <property type="entry name" value="TUDOR"/>
    <property type="match status" value="1"/>
</dbReference>
<dbReference type="SUPFAM" id="SSF63748">
    <property type="entry name" value="Tudor/PWWP/MBT"/>
    <property type="match status" value="2"/>
</dbReference>
<dbReference type="Gene3D" id="2.40.50.90">
    <property type="match status" value="1"/>
</dbReference>
<dbReference type="InterPro" id="IPR002999">
    <property type="entry name" value="Tudor"/>
</dbReference>
<proteinExistence type="predicted"/>
<dbReference type="Gene3D" id="2.30.30.140">
    <property type="match status" value="2"/>
</dbReference>
<dbReference type="AlphaFoldDB" id="A0A0N4V9P0"/>
<protein>
    <submittedName>
        <fullName evidence="4">Tudor domain-containing protein</fullName>
    </submittedName>
</protein>